<evidence type="ECO:0000313" key="2">
    <source>
        <dbReference type="WBParaSite" id="jg18787"/>
    </source>
</evidence>
<dbReference type="Proteomes" id="UP000887574">
    <property type="component" value="Unplaced"/>
</dbReference>
<name>A0A915DF53_9BILA</name>
<protein>
    <submittedName>
        <fullName evidence="2">Uncharacterized protein</fullName>
    </submittedName>
</protein>
<proteinExistence type="predicted"/>
<keyword evidence="1" id="KW-1185">Reference proteome</keyword>
<dbReference type="AlphaFoldDB" id="A0A915DF53"/>
<dbReference type="WBParaSite" id="jg18787">
    <property type="protein sequence ID" value="jg18787"/>
    <property type="gene ID" value="jg18787"/>
</dbReference>
<accession>A0A915DF53</accession>
<sequence length="90" mass="10473">MHKARRRAQAPTTTQPVVPNESVLMVLNGLAKDEKVAKDEKMAKDGMHDIEEAFQEEEDREQELRININANFEDIVNDDKLLFWEELSFD</sequence>
<organism evidence="1 2">
    <name type="scientific">Ditylenchus dipsaci</name>
    <dbReference type="NCBI Taxonomy" id="166011"/>
    <lineage>
        <taxon>Eukaryota</taxon>
        <taxon>Metazoa</taxon>
        <taxon>Ecdysozoa</taxon>
        <taxon>Nematoda</taxon>
        <taxon>Chromadorea</taxon>
        <taxon>Rhabditida</taxon>
        <taxon>Tylenchina</taxon>
        <taxon>Tylenchomorpha</taxon>
        <taxon>Sphaerularioidea</taxon>
        <taxon>Anguinidae</taxon>
        <taxon>Anguininae</taxon>
        <taxon>Ditylenchus</taxon>
    </lineage>
</organism>
<evidence type="ECO:0000313" key="1">
    <source>
        <dbReference type="Proteomes" id="UP000887574"/>
    </source>
</evidence>
<reference evidence="2" key="1">
    <citation type="submission" date="2022-11" db="UniProtKB">
        <authorList>
            <consortium name="WormBaseParasite"/>
        </authorList>
    </citation>
    <scope>IDENTIFICATION</scope>
</reference>